<dbReference type="AlphaFoldDB" id="A0A495QVT5"/>
<comment type="similarity">
    <text evidence="1">Belongs to the hemerythrin family.</text>
</comment>
<organism evidence="4 5">
    <name type="scientific">Haloarcula quadrata</name>
    <dbReference type="NCBI Taxonomy" id="182779"/>
    <lineage>
        <taxon>Archaea</taxon>
        <taxon>Methanobacteriati</taxon>
        <taxon>Methanobacteriota</taxon>
        <taxon>Stenosarchaea group</taxon>
        <taxon>Halobacteria</taxon>
        <taxon>Halobacteriales</taxon>
        <taxon>Haloarculaceae</taxon>
        <taxon>Haloarcula</taxon>
    </lineage>
</organism>
<evidence type="ECO:0000256" key="1">
    <source>
        <dbReference type="ARBA" id="ARBA00010587"/>
    </source>
</evidence>
<reference evidence="4 5" key="1">
    <citation type="submission" date="2018-10" db="EMBL/GenBank/DDBJ databases">
        <title>Genomic Encyclopedia of Archaeal and Bacterial Type Strains, Phase II (KMG-II): from individual species to whole genera.</title>
        <authorList>
            <person name="Goeker M."/>
        </authorList>
    </citation>
    <scope>NUCLEOTIDE SEQUENCE [LARGE SCALE GENOMIC DNA]</scope>
    <source>
        <strain evidence="4 5">DSM 11927</strain>
    </source>
</reference>
<proteinExistence type="inferred from homology"/>
<dbReference type="RefSeq" id="WP_167467400.1">
    <property type="nucleotide sequence ID" value="NZ_RBWW01000002.1"/>
</dbReference>
<dbReference type="Proteomes" id="UP000268233">
    <property type="component" value="Unassembled WGS sequence"/>
</dbReference>
<comment type="caution">
    <text evidence="4">The sequence shown here is derived from an EMBL/GenBank/DDBJ whole genome shotgun (WGS) entry which is preliminary data.</text>
</comment>
<evidence type="ECO:0000313" key="4">
    <source>
        <dbReference type="EMBL" id="RKS78271.1"/>
    </source>
</evidence>
<name>A0A495QVT5_9EURY</name>
<dbReference type="SUPFAM" id="SSF47188">
    <property type="entry name" value="Hemerythrin-like"/>
    <property type="match status" value="1"/>
</dbReference>
<dbReference type="EMBL" id="RBWW01000002">
    <property type="protein sequence ID" value="RKS78271.1"/>
    <property type="molecule type" value="Genomic_DNA"/>
</dbReference>
<keyword evidence="2" id="KW-0479">Metal-binding</keyword>
<evidence type="ECO:0000256" key="2">
    <source>
        <dbReference type="ARBA" id="ARBA00022723"/>
    </source>
</evidence>
<evidence type="ECO:0000256" key="3">
    <source>
        <dbReference type="ARBA" id="ARBA00023004"/>
    </source>
</evidence>
<accession>A0A495QVT5</accession>
<evidence type="ECO:0000313" key="5">
    <source>
        <dbReference type="Proteomes" id="UP000268233"/>
    </source>
</evidence>
<keyword evidence="3" id="KW-0408">Iron</keyword>
<dbReference type="Gene3D" id="1.20.120.50">
    <property type="entry name" value="Hemerythrin-like"/>
    <property type="match status" value="1"/>
</dbReference>
<protein>
    <submittedName>
        <fullName evidence="4">Uncharacterized protein</fullName>
    </submittedName>
</protein>
<sequence>MGTDSTGEFAEWDDERYSTNIERFDEQHKRLFGLLNDLHTAMNEGHSEEEVGDTFVFS</sequence>
<keyword evidence="5" id="KW-1185">Reference proteome</keyword>
<gene>
    <name evidence="4" type="ORF">BDK61_3929</name>
</gene>
<dbReference type="GO" id="GO:0046872">
    <property type="term" value="F:metal ion binding"/>
    <property type="evidence" value="ECO:0007669"/>
    <property type="project" value="UniProtKB-KW"/>
</dbReference>
<dbReference type="InterPro" id="IPR035938">
    <property type="entry name" value="Hemerythrin-like_sf"/>
</dbReference>